<dbReference type="InterPro" id="IPR010905">
    <property type="entry name" value="Glyco_hydro_88"/>
</dbReference>
<evidence type="ECO:0000256" key="1">
    <source>
        <dbReference type="ARBA" id="ARBA00022801"/>
    </source>
</evidence>
<keyword evidence="1" id="KW-0378">Hydrolase</keyword>
<keyword evidence="3" id="KW-0326">Glycosidase</keyword>
<keyword evidence="2" id="KW-0732">Signal</keyword>
<feature type="chain" id="PRO_5042094061" evidence="2">
    <location>
        <begin position="20"/>
        <end position="383"/>
    </location>
</feature>
<dbReference type="AlphaFoldDB" id="A0AAD4LEV3"/>
<keyword evidence="4" id="KW-1185">Reference proteome</keyword>
<dbReference type="SUPFAM" id="SSF48208">
    <property type="entry name" value="Six-hairpin glycosidases"/>
    <property type="match status" value="1"/>
</dbReference>
<dbReference type="Pfam" id="PF07470">
    <property type="entry name" value="Glyco_hydro_88"/>
    <property type="match status" value="1"/>
</dbReference>
<dbReference type="InterPro" id="IPR012341">
    <property type="entry name" value="6hp_glycosidase-like_sf"/>
</dbReference>
<evidence type="ECO:0000256" key="2">
    <source>
        <dbReference type="SAM" id="SignalP"/>
    </source>
</evidence>
<name>A0AAD4LEV3_9AGAM</name>
<sequence>MYWFCVCVAFALFATLVSTRAVPRAFPGLNTTLLSLVRDNAVNSSTQSWEIGTLAEALTEVEWPRLSVFLPGSVLPPLILPWWESADDVLTIAETVVDQRANGSLPLADGLGSVGDPASLGQAVLLRNWTRRDLTDTRFSTAAGEQLGYLLSVAPRADSGAISHRDDQVQLWADFVYMVPPFIAYFGVLQNDDYGGLALLQVAYDQIRLYRDALFDADASLWRHVTLGSWEDSGHWTTGNGWAAAGAMRVLATIKRSRFASEMQSQQNDLVQWIDEILTGVWYYQQSNGTLLNYVDQPGSFADSASTALLAATTLRYSVLTSVTKHDAAALRALELVFSSVDEDGWLLNTVNPEAWTTLTQNGTHSAEAQSFVLLLAAAWAVY</sequence>
<gene>
    <name evidence="3" type="ORF">EDB92DRAFT_1295779</name>
</gene>
<evidence type="ECO:0000313" key="4">
    <source>
        <dbReference type="Proteomes" id="UP001201163"/>
    </source>
</evidence>
<organism evidence="3 4">
    <name type="scientific">Lactarius akahatsu</name>
    <dbReference type="NCBI Taxonomy" id="416441"/>
    <lineage>
        <taxon>Eukaryota</taxon>
        <taxon>Fungi</taxon>
        <taxon>Dikarya</taxon>
        <taxon>Basidiomycota</taxon>
        <taxon>Agaricomycotina</taxon>
        <taxon>Agaricomycetes</taxon>
        <taxon>Russulales</taxon>
        <taxon>Russulaceae</taxon>
        <taxon>Lactarius</taxon>
    </lineage>
</organism>
<dbReference type="PANTHER" id="PTHR41814">
    <property type="entry name" value="EXPRESSED PROTEIN"/>
    <property type="match status" value="1"/>
</dbReference>
<comment type="caution">
    <text evidence="3">The sequence shown here is derived from an EMBL/GenBank/DDBJ whole genome shotgun (WGS) entry which is preliminary data.</text>
</comment>
<dbReference type="GO" id="GO:0005975">
    <property type="term" value="P:carbohydrate metabolic process"/>
    <property type="evidence" value="ECO:0007669"/>
    <property type="project" value="InterPro"/>
</dbReference>
<dbReference type="GO" id="GO:0016798">
    <property type="term" value="F:hydrolase activity, acting on glycosyl bonds"/>
    <property type="evidence" value="ECO:0007669"/>
    <property type="project" value="UniProtKB-KW"/>
</dbReference>
<dbReference type="EMBL" id="JAKELL010000059">
    <property type="protein sequence ID" value="KAH8985874.1"/>
    <property type="molecule type" value="Genomic_DNA"/>
</dbReference>
<protein>
    <submittedName>
        <fullName evidence="3">Six-hairpin glycosidase</fullName>
    </submittedName>
</protein>
<dbReference type="InterPro" id="IPR008928">
    <property type="entry name" value="6-hairpin_glycosidase_sf"/>
</dbReference>
<dbReference type="PANTHER" id="PTHR41814:SF1">
    <property type="entry name" value="CELLULASE"/>
    <property type="match status" value="1"/>
</dbReference>
<evidence type="ECO:0000313" key="3">
    <source>
        <dbReference type="EMBL" id="KAH8985874.1"/>
    </source>
</evidence>
<dbReference type="Gene3D" id="1.50.10.10">
    <property type="match status" value="1"/>
</dbReference>
<dbReference type="Proteomes" id="UP001201163">
    <property type="component" value="Unassembled WGS sequence"/>
</dbReference>
<feature type="signal peptide" evidence="2">
    <location>
        <begin position="1"/>
        <end position="19"/>
    </location>
</feature>
<reference evidence="3" key="1">
    <citation type="submission" date="2022-01" db="EMBL/GenBank/DDBJ databases">
        <title>Comparative genomics reveals a dynamic genome evolution in the ectomycorrhizal milk-cap (Lactarius) mushrooms.</title>
        <authorList>
            <consortium name="DOE Joint Genome Institute"/>
            <person name="Lebreton A."/>
            <person name="Tang N."/>
            <person name="Kuo A."/>
            <person name="LaButti K."/>
            <person name="Drula E."/>
            <person name="Barry K."/>
            <person name="Clum A."/>
            <person name="Lipzen A."/>
            <person name="Mousain D."/>
            <person name="Ng V."/>
            <person name="Wang R."/>
            <person name="Wang X."/>
            <person name="Dai Y."/>
            <person name="Henrissat B."/>
            <person name="Grigoriev I.V."/>
            <person name="Guerin-Laguette A."/>
            <person name="Yu F."/>
            <person name="Martin F.M."/>
        </authorList>
    </citation>
    <scope>NUCLEOTIDE SEQUENCE</scope>
    <source>
        <strain evidence="3">QP</strain>
    </source>
</reference>
<accession>A0AAD4LEV3</accession>
<proteinExistence type="predicted"/>